<keyword evidence="6 7" id="KW-0238">DNA-binding</keyword>
<dbReference type="SMART" id="SM00534">
    <property type="entry name" value="MUTSac"/>
    <property type="match status" value="1"/>
</dbReference>
<dbReference type="GO" id="GO:0030983">
    <property type="term" value="F:mismatched DNA binding"/>
    <property type="evidence" value="ECO:0007669"/>
    <property type="project" value="InterPro"/>
</dbReference>
<dbReference type="EC" id="3.1.-.-" evidence="7"/>
<dbReference type="InterPro" id="IPR002625">
    <property type="entry name" value="Smr_dom"/>
</dbReference>
<dbReference type="Pfam" id="PF00488">
    <property type="entry name" value="MutS_V"/>
    <property type="match status" value="1"/>
</dbReference>
<dbReference type="SMART" id="SM00463">
    <property type="entry name" value="SMR"/>
    <property type="match status" value="1"/>
</dbReference>
<dbReference type="GO" id="GO:0006298">
    <property type="term" value="P:mismatch repair"/>
    <property type="evidence" value="ECO:0007669"/>
    <property type="project" value="InterPro"/>
</dbReference>
<comment type="similarity">
    <text evidence="7">Belongs to the DNA mismatch repair MutS family. MutS2 subfamily.</text>
</comment>
<evidence type="ECO:0000256" key="3">
    <source>
        <dbReference type="ARBA" id="ARBA00022801"/>
    </source>
</evidence>
<evidence type="ECO:0000313" key="10">
    <source>
        <dbReference type="EMBL" id="SIP98407.1"/>
    </source>
</evidence>
<dbReference type="GO" id="GO:0140664">
    <property type="term" value="F:ATP-dependent DNA damage sensor activity"/>
    <property type="evidence" value="ECO:0007669"/>
    <property type="project" value="InterPro"/>
</dbReference>
<dbReference type="EC" id="3.6.4.-" evidence="7"/>
<keyword evidence="3 7" id="KW-0378">Hydrolase</keyword>
<dbReference type="SUPFAM" id="SSF48334">
    <property type="entry name" value="DNA repair protein MutS, domain III"/>
    <property type="match status" value="1"/>
</dbReference>
<dbReference type="GO" id="GO:0043023">
    <property type="term" value="F:ribosomal large subunit binding"/>
    <property type="evidence" value="ECO:0007669"/>
    <property type="project" value="UniProtKB-UniRule"/>
</dbReference>
<proteinExistence type="inferred from homology"/>
<dbReference type="InterPro" id="IPR007696">
    <property type="entry name" value="DNA_mismatch_repair_MutS_core"/>
</dbReference>
<dbReference type="InterPro" id="IPR027417">
    <property type="entry name" value="P-loop_NTPase"/>
</dbReference>
<keyword evidence="7" id="KW-0255">Endonuclease</keyword>
<evidence type="ECO:0000313" key="11">
    <source>
        <dbReference type="Proteomes" id="UP000186400"/>
    </source>
</evidence>
<keyword evidence="8" id="KW-0175">Coiled coil</keyword>
<dbReference type="InterPro" id="IPR046893">
    <property type="entry name" value="MSSS"/>
</dbReference>
<dbReference type="InterPro" id="IPR036063">
    <property type="entry name" value="Smr_dom_sf"/>
</dbReference>
<dbReference type="SMART" id="SM00533">
    <property type="entry name" value="MUTSd"/>
    <property type="match status" value="1"/>
</dbReference>
<keyword evidence="7" id="KW-0540">Nuclease</keyword>
<dbReference type="EMBL" id="FTMS01000002">
    <property type="protein sequence ID" value="SIP98407.1"/>
    <property type="molecule type" value="Genomic_DNA"/>
</dbReference>
<dbReference type="Proteomes" id="UP000186400">
    <property type="component" value="Unassembled WGS sequence"/>
</dbReference>
<dbReference type="GO" id="GO:0019843">
    <property type="term" value="F:rRNA binding"/>
    <property type="evidence" value="ECO:0007669"/>
    <property type="project" value="UniProtKB-UniRule"/>
</dbReference>
<sequence>MTALTALEFDRIRPALAALTATEEGRLAMASLEPEDDLLSLDRLADDVRSILQALEAGVPAPGGDVPPLEEIFTLLSRRGTVLELEQLVALRHLLETAQDFRRFFRAGEEEGYLPEGRSARLQGGRALHGTLRSLLTGEGEIKEEAVPEIVALRRQITGLHQDLHRSSEAILRSSRDIYREDRATLRDGRTVLPLISDFRGRVEGIIHESSGSGETLFVEPPELVDLNNRLVRTQNDIIREVRRVLREISEEARSCREELYELYGQVVAADCLLARARYGMALSGRIVSRGEQLHLIQARHPLLGKACVPLDITFDSSTRLMVLSGPNTGGKTVFLKTLGLLVLMSHCGVPIPVAEGSSLPFFRWIGVDIGDEQSLDESLSTFSAHLRTLGEIARQADEQSLILLDELGSGTDPEEGAALSMAIVDHLMERGSTILATTHQTILKHYGYTRQGAVNAAMAFDEESHRPTYRVIPGRPGGSHAIDAAREQGLLPEIVEKAAAYHSAHHNSVTEIIQRLTREEERLNQERQNVARLQEELVQERDQAARTREYYQEQERLLKKEGLREISRALDEARRRVEAEIRSVREAGGKLEKDQIRRAQGALEELADLKKATAAEAEEAVSGEDSSGLRGIGASLETAEAGASVRHRKTGRSGVILRVRKGRAEVQFGAIRMTVPLEELEEEACKAGRAPSRPVVSAGSSRPAPPAALELDLRGYRLAAALEELERSVDASVMHGVPVLSIIHGTGTGVLQKGVHEYLEERREVHRYRFALPEDGGFGKTVVEFLNDSRVG</sequence>
<evidence type="ECO:0000256" key="1">
    <source>
        <dbReference type="ARBA" id="ARBA00022730"/>
    </source>
</evidence>
<dbReference type="Pfam" id="PF20297">
    <property type="entry name" value="MSSS"/>
    <property type="match status" value="1"/>
</dbReference>
<dbReference type="SUPFAM" id="SSF160443">
    <property type="entry name" value="SMR domain-like"/>
    <property type="match status" value="1"/>
</dbReference>
<dbReference type="PANTHER" id="PTHR48466">
    <property type="entry name" value="OS10G0509000 PROTEIN-RELATED"/>
    <property type="match status" value="1"/>
</dbReference>
<accession>A0A1N6P2B3</accession>
<dbReference type="STRING" id="159291.SAMN05920897_10290"/>
<reference evidence="10 11" key="1">
    <citation type="submission" date="2017-01" db="EMBL/GenBank/DDBJ databases">
        <authorList>
            <person name="Mah S.A."/>
            <person name="Swanson W.J."/>
            <person name="Moy G.W."/>
            <person name="Vacquier V.D."/>
        </authorList>
    </citation>
    <scope>NUCLEOTIDE SEQUENCE [LARGE SCALE GENOMIC DNA]</scope>
    <source>
        <strain evidence="10 11">ASpG1</strain>
    </source>
</reference>
<evidence type="ECO:0000256" key="2">
    <source>
        <dbReference type="ARBA" id="ARBA00022741"/>
    </source>
</evidence>
<dbReference type="SUPFAM" id="SSF52540">
    <property type="entry name" value="P-loop containing nucleoside triphosphate hydrolases"/>
    <property type="match status" value="1"/>
</dbReference>
<dbReference type="PANTHER" id="PTHR48466:SF2">
    <property type="entry name" value="OS10G0509000 PROTEIN"/>
    <property type="match status" value="1"/>
</dbReference>
<dbReference type="Gene3D" id="3.40.50.300">
    <property type="entry name" value="P-loop containing nucleotide triphosphate hydrolases"/>
    <property type="match status" value="1"/>
</dbReference>
<evidence type="ECO:0000259" key="9">
    <source>
        <dbReference type="PROSITE" id="PS50828"/>
    </source>
</evidence>
<dbReference type="GO" id="GO:0016887">
    <property type="term" value="F:ATP hydrolysis activity"/>
    <property type="evidence" value="ECO:0007669"/>
    <property type="project" value="InterPro"/>
</dbReference>
<dbReference type="PROSITE" id="PS00486">
    <property type="entry name" value="DNA_MISMATCH_REPAIR_2"/>
    <property type="match status" value="1"/>
</dbReference>
<dbReference type="PIRSF" id="PIRSF005814">
    <property type="entry name" value="MutS_YshD"/>
    <property type="match status" value="1"/>
</dbReference>
<dbReference type="Gene3D" id="3.30.1370.110">
    <property type="match status" value="1"/>
</dbReference>
<evidence type="ECO:0000256" key="6">
    <source>
        <dbReference type="ARBA" id="ARBA00023125"/>
    </source>
</evidence>
<evidence type="ECO:0000256" key="8">
    <source>
        <dbReference type="SAM" id="Coils"/>
    </source>
</evidence>
<keyword evidence="4 7" id="KW-0067">ATP-binding</keyword>
<dbReference type="OrthoDB" id="9808166at2"/>
<dbReference type="RefSeq" id="WP_076487641.1">
    <property type="nucleotide sequence ID" value="NZ_FTMS01000002.1"/>
</dbReference>
<dbReference type="HAMAP" id="MF_00092">
    <property type="entry name" value="MutS2"/>
    <property type="match status" value="1"/>
</dbReference>
<feature type="binding site" evidence="7">
    <location>
        <begin position="326"/>
        <end position="333"/>
    </location>
    <ligand>
        <name>ATP</name>
        <dbReference type="ChEBI" id="CHEBI:30616"/>
    </ligand>
</feature>
<dbReference type="GO" id="GO:0005524">
    <property type="term" value="F:ATP binding"/>
    <property type="evidence" value="ECO:0007669"/>
    <property type="project" value="UniProtKB-UniRule"/>
</dbReference>
<keyword evidence="1 7" id="KW-0699">rRNA-binding</keyword>
<protein>
    <recommendedName>
        <fullName evidence="7">Endonuclease MutS2</fullName>
        <ecNumber evidence="7">3.1.-.-</ecNumber>
    </recommendedName>
    <alternativeName>
        <fullName evidence="7">Ribosome-associated protein quality control-upstream factor</fullName>
        <shortName evidence="7">RQC-upstream factor</shortName>
        <shortName evidence="7">RqcU</shortName>
        <ecNumber evidence="7">3.6.4.-</ecNumber>
    </alternativeName>
</protein>
<keyword evidence="2 7" id="KW-0547">Nucleotide-binding</keyword>
<organism evidence="10 11">
    <name type="scientific">Alkalispirochaeta americana</name>
    <dbReference type="NCBI Taxonomy" id="159291"/>
    <lineage>
        <taxon>Bacteria</taxon>
        <taxon>Pseudomonadati</taxon>
        <taxon>Spirochaetota</taxon>
        <taxon>Spirochaetia</taxon>
        <taxon>Spirochaetales</taxon>
        <taxon>Spirochaetaceae</taxon>
        <taxon>Alkalispirochaeta</taxon>
    </lineage>
</organism>
<feature type="coiled-coil region" evidence="8">
    <location>
        <begin position="507"/>
        <end position="617"/>
    </location>
</feature>
<dbReference type="InterPro" id="IPR045076">
    <property type="entry name" value="MutS"/>
</dbReference>
<dbReference type="FunFam" id="3.40.50.300:FF:000830">
    <property type="entry name" value="Endonuclease MutS2"/>
    <property type="match status" value="1"/>
</dbReference>
<comment type="function">
    <text evidence="7">Endonuclease that is involved in the suppression of homologous recombination and thus may have a key role in the control of bacterial genetic diversity.</text>
</comment>
<dbReference type="InterPro" id="IPR005747">
    <property type="entry name" value="MutS2"/>
</dbReference>
<keyword evidence="5 7" id="KW-0694">RNA-binding</keyword>
<dbReference type="AlphaFoldDB" id="A0A1N6P2B3"/>
<name>A0A1N6P2B3_9SPIO</name>
<dbReference type="InterPro" id="IPR000432">
    <property type="entry name" value="DNA_mismatch_repair_MutS_C"/>
</dbReference>
<evidence type="ECO:0000256" key="7">
    <source>
        <dbReference type="HAMAP-Rule" id="MF_00092"/>
    </source>
</evidence>
<dbReference type="Pfam" id="PF01713">
    <property type="entry name" value="Smr"/>
    <property type="match status" value="1"/>
</dbReference>
<dbReference type="PROSITE" id="PS50828">
    <property type="entry name" value="SMR"/>
    <property type="match status" value="1"/>
</dbReference>
<dbReference type="InterPro" id="IPR036187">
    <property type="entry name" value="DNA_mismatch_repair_MutS_sf"/>
</dbReference>
<comment type="subunit">
    <text evidence="7">Homodimer. Binds to stalled ribosomes, contacting rRNA.</text>
</comment>
<gene>
    <name evidence="7" type="primary">mutS2</name>
    <name evidence="7" type="synonym">rqcU</name>
    <name evidence="10" type="ORF">SAMN05920897_10290</name>
</gene>
<evidence type="ECO:0000256" key="4">
    <source>
        <dbReference type="ARBA" id="ARBA00022840"/>
    </source>
</evidence>
<dbReference type="GO" id="GO:0072344">
    <property type="term" value="P:rescue of stalled ribosome"/>
    <property type="evidence" value="ECO:0007669"/>
    <property type="project" value="UniProtKB-UniRule"/>
</dbReference>
<dbReference type="GO" id="GO:0004519">
    <property type="term" value="F:endonuclease activity"/>
    <property type="evidence" value="ECO:0007669"/>
    <property type="project" value="UniProtKB-UniRule"/>
</dbReference>
<dbReference type="NCBIfam" id="TIGR01069">
    <property type="entry name" value="mutS2"/>
    <property type="match status" value="1"/>
</dbReference>
<evidence type="ECO:0000256" key="5">
    <source>
        <dbReference type="ARBA" id="ARBA00022884"/>
    </source>
</evidence>
<feature type="domain" description="Smr" evidence="9">
    <location>
        <begin position="712"/>
        <end position="787"/>
    </location>
</feature>
<dbReference type="GO" id="GO:0045910">
    <property type="term" value="P:negative regulation of DNA recombination"/>
    <property type="evidence" value="ECO:0007669"/>
    <property type="project" value="InterPro"/>
</dbReference>
<keyword evidence="11" id="KW-1185">Reference proteome</keyword>
<comment type="function">
    <text evidence="7">Acts as a ribosome collision sensor, splitting the ribosome into its 2 subunits. Detects stalled/collided 70S ribosomes which it binds and splits by an ATP-hydrolysis driven conformational change. Acts upstream of the ribosome quality control system (RQC), a ribosome-associated complex that mediates the extraction of incompletely synthesized nascent chains from stalled ribosomes and their subsequent degradation. Probably generates substrates for RQC.</text>
</comment>